<dbReference type="GO" id="GO:0016020">
    <property type="term" value="C:membrane"/>
    <property type="evidence" value="ECO:0007669"/>
    <property type="project" value="UniProtKB-SubCell"/>
</dbReference>
<feature type="signal peptide" evidence="6">
    <location>
        <begin position="1"/>
        <end position="21"/>
    </location>
</feature>
<accession>A0AA39SHK2</accession>
<reference evidence="8" key="1">
    <citation type="journal article" date="2022" name="Plant J.">
        <title>Strategies of tolerance reflected in two North American maple genomes.</title>
        <authorList>
            <person name="McEvoy S.L."/>
            <person name="Sezen U.U."/>
            <person name="Trouern-Trend A."/>
            <person name="McMahon S.M."/>
            <person name="Schaberg P.G."/>
            <person name="Yang J."/>
            <person name="Wegrzyn J.L."/>
            <person name="Swenson N.G."/>
        </authorList>
    </citation>
    <scope>NUCLEOTIDE SEQUENCE</scope>
    <source>
        <strain evidence="8">NS2018</strain>
    </source>
</reference>
<dbReference type="AlphaFoldDB" id="A0AA39SHK2"/>
<keyword evidence="3 6" id="KW-0732">Signal</keyword>
<name>A0AA39SHK2_ACESA</name>
<keyword evidence="5" id="KW-0472">Membrane</keyword>
<evidence type="ECO:0000256" key="1">
    <source>
        <dbReference type="ARBA" id="ARBA00004167"/>
    </source>
</evidence>
<dbReference type="Pfam" id="PF13947">
    <property type="entry name" value="GUB_WAK_bind"/>
    <property type="match status" value="1"/>
</dbReference>
<sequence>MIPPLLFQLMILLSWPINALAESPAIAKRGCRTLCINGNVSIPFPFGIGAGCYLDDWYEVTCNSSTPILKSINLEVLNISISLEASTILVNHPVLHNCTGKGVRKATVNLESSPFFFSDANRFTGVGCNNFAYLSSNSSIISGCISFCNKKDKSEKKKNIPEPLVVKFLPVFLPPLLITSQMKRLIIRHQFVNVVADGATKEIHIFSKDVKYYVSVKLEEKSS</sequence>
<dbReference type="GO" id="GO:0030247">
    <property type="term" value="F:polysaccharide binding"/>
    <property type="evidence" value="ECO:0007669"/>
    <property type="project" value="InterPro"/>
</dbReference>
<evidence type="ECO:0000256" key="4">
    <source>
        <dbReference type="ARBA" id="ARBA00022989"/>
    </source>
</evidence>
<feature type="chain" id="PRO_5041352124" description="Wall-associated receptor kinase galacturonan-binding domain-containing protein" evidence="6">
    <location>
        <begin position="22"/>
        <end position="223"/>
    </location>
</feature>
<dbReference type="Proteomes" id="UP001168877">
    <property type="component" value="Unassembled WGS sequence"/>
</dbReference>
<evidence type="ECO:0000313" key="8">
    <source>
        <dbReference type="EMBL" id="KAK0590150.1"/>
    </source>
</evidence>
<feature type="domain" description="Wall-associated receptor kinase galacturonan-binding" evidence="7">
    <location>
        <begin position="31"/>
        <end position="82"/>
    </location>
</feature>
<evidence type="ECO:0000256" key="5">
    <source>
        <dbReference type="ARBA" id="ARBA00023136"/>
    </source>
</evidence>
<evidence type="ECO:0000259" key="7">
    <source>
        <dbReference type="Pfam" id="PF13947"/>
    </source>
</evidence>
<evidence type="ECO:0000256" key="3">
    <source>
        <dbReference type="ARBA" id="ARBA00022729"/>
    </source>
</evidence>
<keyword evidence="4" id="KW-1133">Transmembrane helix</keyword>
<keyword evidence="9" id="KW-1185">Reference proteome</keyword>
<evidence type="ECO:0000313" key="9">
    <source>
        <dbReference type="Proteomes" id="UP001168877"/>
    </source>
</evidence>
<organism evidence="8 9">
    <name type="scientific">Acer saccharum</name>
    <name type="common">Sugar maple</name>
    <dbReference type="NCBI Taxonomy" id="4024"/>
    <lineage>
        <taxon>Eukaryota</taxon>
        <taxon>Viridiplantae</taxon>
        <taxon>Streptophyta</taxon>
        <taxon>Embryophyta</taxon>
        <taxon>Tracheophyta</taxon>
        <taxon>Spermatophyta</taxon>
        <taxon>Magnoliopsida</taxon>
        <taxon>eudicotyledons</taxon>
        <taxon>Gunneridae</taxon>
        <taxon>Pentapetalae</taxon>
        <taxon>rosids</taxon>
        <taxon>malvids</taxon>
        <taxon>Sapindales</taxon>
        <taxon>Sapindaceae</taxon>
        <taxon>Hippocastanoideae</taxon>
        <taxon>Acereae</taxon>
        <taxon>Acer</taxon>
    </lineage>
</organism>
<evidence type="ECO:0000256" key="6">
    <source>
        <dbReference type="SAM" id="SignalP"/>
    </source>
</evidence>
<comment type="caution">
    <text evidence="8">The sequence shown here is derived from an EMBL/GenBank/DDBJ whole genome shotgun (WGS) entry which is preliminary data.</text>
</comment>
<protein>
    <recommendedName>
        <fullName evidence="7">Wall-associated receptor kinase galacturonan-binding domain-containing protein</fullName>
    </recommendedName>
</protein>
<evidence type="ECO:0000256" key="2">
    <source>
        <dbReference type="ARBA" id="ARBA00022692"/>
    </source>
</evidence>
<dbReference type="EMBL" id="JAUESC010000381">
    <property type="protein sequence ID" value="KAK0590150.1"/>
    <property type="molecule type" value="Genomic_DNA"/>
</dbReference>
<dbReference type="PANTHER" id="PTHR33491">
    <property type="entry name" value="OSJNBA0016N04.9 PROTEIN"/>
    <property type="match status" value="1"/>
</dbReference>
<reference evidence="8" key="2">
    <citation type="submission" date="2023-06" db="EMBL/GenBank/DDBJ databases">
        <authorList>
            <person name="Swenson N.G."/>
            <person name="Wegrzyn J.L."/>
            <person name="Mcevoy S.L."/>
        </authorList>
    </citation>
    <scope>NUCLEOTIDE SEQUENCE</scope>
    <source>
        <strain evidence="8">NS2018</strain>
        <tissue evidence="8">Leaf</tissue>
    </source>
</reference>
<dbReference type="InterPro" id="IPR025287">
    <property type="entry name" value="WAK_GUB"/>
</dbReference>
<proteinExistence type="predicted"/>
<gene>
    <name evidence="8" type="ORF">LWI29_023265</name>
</gene>
<keyword evidence="2" id="KW-0812">Transmembrane</keyword>
<comment type="subcellular location">
    <subcellularLocation>
        <location evidence="1">Membrane</location>
        <topology evidence="1">Single-pass membrane protein</topology>
    </subcellularLocation>
</comment>